<dbReference type="Proteomes" id="UP000501602">
    <property type="component" value="Chromosome"/>
</dbReference>
<evidence type="ECO:0000313" key="5">
    <source>
        <dbReference type="Proteomes" id="UP000501602"/>
    </source>
</evidence>
<evidence type="ECO:0000259" key="3">
    <source>
        <dbReference type="PROSITE" id="PS50977"/>
    </source>
</evidence>
<dbReference type="Pfam" id="PF00440">
    <property type="entry name" value="TetR_N"/>
    <property type="match status" value="1"/>
</dbReference>
<keyword evidence="5" id="KW-1185">Reference proteome</keyword>
<sequence>MKTRDRILEASINLFNRAGTVQVNCVDIAAELGISPGNLYYHFRGKEEILTALMAEFELALLKIYQRFSDQINSDDDFRLYVHSLLKIGHHFRFLFRDQSAFRFADNAVRRSWARMMRQLQQISRQMLDKREQFEPLGLLVNLRHELADNLLLNGLATLSLDQNLNDDAETVAARGVAAITMLLAPYHVPPLSTSQ</sequence>
<keyword evidence="1 2" id="KW-0238">DNA-binding</keyword>
<dbReference type="GO" id="GO:0003677">
    <property type="term" value="F:DNA binding"/>
    <property type="evidence" value="ECO:0007669"/>
    <property type="project" value="UniProtKB-UniRule"/>
</dbReference>
<dbReference type="KEGG" id="fes:HER31_00665"/>
<proteinExistence type="predicted"/>
<dbReference type="RefSeq" id="WP_168658806.1">
    <property type="nucleotide sequence ID" value="NZ_CP051180.1"/>
</dbReference>
<evidence type="ECO:0000313" key="4">
    <source>
        <dbReference type="EMBL" id="QIZ75545.1"/>
    </source>
</evidence>
<reference evidence="4 5" key="1">
    <citation type="submission" date="2020-04" db="EMBL/GenBank/DDBJ databases">
        <title>Ferrimonas sp. S7 isolated from sea water.</title>
        <authorList>
            <person name="Bae S.S."/>
            <person name="Baek K."/>
        </authorList>
    </citation>
    <scope>NUCLEOTIDE SEQUENCE [LARGE SCALE GENOMIC DNA]</scope>
    <source>
        <strain evidence="4 5">S7</strain>
    </source>
</reference>
<dbReference type="InterPro" id="IPR025722">
    <property type="entry name" value="TetR"/>
</dbReference>
<dbReference type="PANTHER" id="PTHR43479">
    <property type="entry name" value="ACREF/ENVCD OPERON REPRESSOR-RELATED"/>
    <property type="match status" value="1"/>
</dbReference>
<feature type="DNA-binding region" description="H-T-H motif" evidence="2">
    <location>
        <begin position="24"/>
        <end position="43"/>
    </location>
</feature>
<protein>
    <submittedName>
        <fullName evidence="4">TetR/AcrR family transcriptional regulator</fullName>
    </submittedName>
</protein>
<organism evidence="4 5">
    <name type="scientific">Ferrimonas lipolytica</name>
    <dbReference type="NCBI Taxonomy" id="2724191"/>
    <lineage>
        <taxon>Bacteria</taxon>
        <taxon>Pseudomonadati</taxon>
        <taxon>Pseudomonadota</taxon>
        <taxon>Gammaproteobacteria</taxon>
        <taxon>Alteromonadales</taxon>
        <taxon>Ferrimonadaceae</taxon>
        <taxon>Ferrimonas</taxon>
    </lineage>
</organism>
<dbReference type="PANTHER" id="PTHR43479:SF12">
    <property type="entry name" value="TRANSCRIPTIONAL REGULATORY PROTEIN"/>
    <property type="match status" value="1"/>
</dbReference>
<dbReference type="PRINTS" id="PR00455">
    <property type="entry name" value="HTHTETR"/>
</dbReference>
<dbReference type="Gene3D" id="1.10.357.10">
    <property type="entry name" value="Tetracycline Repressor, domain 2"/>
    <property type="match status" value="1"/>
</dbReference>
<evidence type="ECO:0000256" key="2">
    <source>
        <dbReference type="PROSITE-ProRule" id="PRU00335"/>
    </source>
</evidence>
<dbReference type="SUPFAM" id="SSF46689">
    <property type="entry name" value="Homeodomain-like"/>
    <property type="match status" value="1"/>
</dbReference>
<gene>
    <name evidence="4" type="ORF">HER31_00665</name>
</gene>
<name>A0A6H1U923_9GAMM</name>
<feature type="domain" description="HTH tetR-type" evidence="3">
    <location>
        <begin position="1"/>
        <end position="61"/>
    </location>
</feature>
<dbReference type="InterPro" id="IPR001647">
    <property type="entry name" value="HTH_TetR"/>
</dbReference>
<dbReference type="EMBL" id="CP051180">
    <property type="protein sequence ID" value="QIZ75545.1"/>
    <property type="molecule type" value="Genomic_DNA"/>
</dbReference>
<dbReference type="InterPro" id="IPR050624">
    <property type="entry name" value="HTH-type_Tx_Regulator"/>
</dbReference>
<dbReference type="InterPro" id="IPR009057">
    <property type="entry name" value="Homeodomain-like_sf"/>
</dbReference>
<dbReference type="PROSITE" id="PS50977">
    <property type="entry name" value="HTH_TETR_2"/>
    <property type="match status" value="1"/>
</dbReference>
<dbReference type="AlphaFoldDB" id="A0A6H1U923"/>
<dbReference type="Pfam" id="PF13972">
    <property type="entry name" value="TetR"/>
    <property type="match status" value="1"/>
</dbReference>
<accession>A0A6H1U923</accession>
<evidence type="ECO:0000256" key="1">
    <source>
        <dbReference type="ARBA" id="ARBA00023125"/>
    </source>
</evidence>